<accession>A0A6I4NXW8</accession>
<name>A0A6I4NXW8_9MICO</name>
<feature type="domain" description="Bacterial bifunctional deaminase-reductase C-terminal" evidence="1">
    <location>
        <begin position="3"/>
        <end position="179"/>
    </location>
</feature>
<dbReference type="PANTHER" id="PTHR38011">
    <property type="entry name" value="DIHYDROFOLATE REDUCTASE FAMILY PROTEIN (AFU_ORTHOLOGUE AFUA_8G06820)"/>
    <property type="match status" value="1"/>
</dbReference>
<gene>
    <name evidence="2" type="ORF">GB864_11435</name>
</gene>
<organism evidence="2 3">
    <name type="scientific">Agromyces seonyuensis</name>
    <dbReference type="NCBI Taxonomy" id="2662446"/>
    <lineage>
        <taxon>Bacteria</taxon>
        <taxon>Bacillati</taxon>
        <taxon>Actinomycetota</taxon>
        <taxon>Actinomycetes</taxon>
        <taxon>Micrococcales</taxon>
        <taxon>Microbacteriaceae</taxon>
        <taxon>Agromyces</taxon>
    </lineage>
</organism>
<dbReference type="GO" id="GO:0009231">
    <property type="term" value="P:riboflavin biosynthetic process"/>
    <property type="evidence" value="ECO:0007669"/>
    <property type="project" value="InterPro"/>
</dbReference>
<dbReference type="InterPro" id="IPR024072">
    <property type="entry name" value="DHFR-like_dom_sf"/>
</dbReference>
<dbReference type="EMBL" id="WSTA01000049">
    <property type="protein sequence ID" value="MWB99156.1"/>
    <property type="molecule type" value="Genomic_DNA"/>
</dbReference>
<reference evidence="2 3" key="1">
    <citation type="submission" date="2019-12" db="EMBL/GenBank/DDBJ databases">
        <authorList>
            <person name="Kim Y.S."/>
        </authorList>
    </citation>
    <scope>NUCLEOTIDE SEQUENCE [LARGE SCALE GENOMIC DNA]</scope>
    <source>
        <strain evidence="2 3">MMS17-SY077</strain>
    </source>
</reference>
<proteinExistence type="predicted"/>
<dbReference type="PANTHER" id="PTHR38011:SF11">
    <property type="entry name" value="2,5-DIAMINO-6-RIBOSYLAMINO-4(3H)-PYRIMIDINONE 5'-PHOSPHATE REDUCTASE"/>
    <property type="match status" value="1"/>
</dbReference>
<dbReference type="Pfam" id="PF01872">
    <property type="entry name" value="RibD_C"/>
    <property type="match status" value="1"/>
</dbReference>
<dbReference type="InterPro" id="IPR002734">
    <property type="entry name" value="RibDG_C"/>
</dbReference>
<dbReference type="Gene3D" id="3.40.430.10">
    <property type="entry name" value="Dihydrofolate Reductase, subunit A"/>
    <property type="match status" value="1"/>
</dbReference>
<evidence type="ECO:0000313" key="3">
    <source>
        <dbReference type="Proteomes" id="UP000438182"/>
    </source>
</evidence>
<dbReference type="AlphaFoldDB" id="A0A6I4NXW8"/>
<comment type="caution">
    <text evidence="2">The sequence shown here is derived from an EMBL/GenBank/DDBJ whole genome shotgun (WGS) entry which is preliminary data.</text>
</comment>
<evidence type="ECO:0000259" key="1">
    <source>
        <dbReference type="Pfam" id="PF01872"/>
    </source>
</evidence>
<dbReference type="Proteomes" id="UP000438182">
    <property type="component" value="Unassembled WGS sequence"/>
</dbReference>
<keyword evidence="3" id="KW-1185">Reference proteome</keyword>
<evidence type="ECO:0000313" key="2">
    <source>
        <dbReference type="EMBL" id="MWB99156.1"/>
    </source>
</evidence>
<dbReference type="InterPro" id="IPR050765">
    <property type="entry name" value="Riboflavin_Biosynth_HTPR"/>
</dbReference>
<dbReference type="GO" id="GO:0008703">
    <property type="term" value="F:5-amino-6-(5-phosphoribosylamino)uracil reductase activity"/>
    <property type="evidence" value="ECO:0007669"/>
    <property type="project" value="InterPro"/>
</dbReference>
<dbReference type="RefSeq" id="WP_160425142.1">
    <property type="nucleotide sequence ID" value="NZ_WSTA01000049.1"/>
</dbReference>
<sequence length="196" mass="21306">MSLIVEQIVTADGYAADEHGGIGFFEAGPDDEDHTGVDADQVAFLHHVDAILLGANTYRMFADYWPSADPQAEPVTEPINRLPKFVVSNTLTTAPWGEEHSVQILAGNPIDTVAALKAHFHGIVVWGSLQLTDALFRAGLVDRLRLRVVPTLLGSGRSYTPDGLGLLGLELDHVFQHPSGHLTLEYAVRRDPPPIE</sequence>
<dbReference type="SUPFAM" id="SSF53597">
    <property type="entry name" value="Dihydrofolate reductase-like"/>
    <property type="match status" value="1"/>
</dbReference>
<protein>
    <submittedName>
        <fullName evidence="2">Reductase</fullName>
    </submittedName>
</protein>